<feature type="domain" description="DUF6532" evidence="2">
    <location>
        <begin position="136"/>
        <end position="332"/>
    </location>
</feature>
<organism evidence="3 4">
    <name type="scientific">Meripilus lineatus</name>
    <dbReference type="NCBI Taxonomy" id="2056292"/>
    <lineage>
        <taxon>Eukaryota</taxon>
        <taxon>Fungi</taxon>
        <taxon>Dikarya</taxon>
        <taxon>Basidiomycota</taxon>
        <taxon>Agaricomycotina</taxon>
        <taxon>Agaricomycetes</taxon>
        <taxon>Polyporales</taxon>
        <taxon>Meripilaceae</taxon>
        <taxon>Meripilus</taxon>
    </lineage>
</organism>
<feature type="compositionally biased region" description="Polar residues" evidence="1">
    <location>
        <begin position="32"/>
        <end position="42"/>
    </location>
</feature>
<evidence type="ECO:0000256" key="1">
    <source>
        <dbReference type="SAM" id="MobiDB-lite"/>
    </source>
</evidence>
<proteinExistence type="predicted"/>
<comment type="caution">
    <text evidence="3">The sequence shown here is derived from an EMBL/GenBank/DDBJ whole genome shotgun (WGS) entry which is preliminary data.</text>
</comment>
<reference evidence="3" key="1">
    <citation type="submission" date="2022-07" db="EMBL/GenBank/DDBJ databases">
        <title>Genome Sequence of Physisporinus lineatus.</title>
        <authorList>
            <person name="Buettner E."/>
        </authorList>
    </citation>
    <scope>NUCLEOTIDE SEQUENCE</scope>
    <source>
        <strain evidence="3">VT162</strain>
    </source>
</reference>
<sequence length="437" mass="49193">MILLRPYLIGSRRGSGSGEGGEASQQGLGPTFSPSQSRQIGSNLPARRRSPMRGSSILRDESPSRGRSRSRGRSSISPSPTLPRSQTHTSPPRTPRRRRSRSPNPPYTPFKTRHNNSAKPRECDLTPASHSIMKLAGRYMRVRLATMNGFPSDSEIVAWVKACFRQACNEEGATRRLERFTQDKAYYDYIFHLIKDKVSQIRNDVKTSADTKIIRNYEIDLKATQEEIHTRVEYLLNKSNFLFKNPDTATERFQNQIIFDIARDVWFSGPTKDGVKFSTLFTPIPPAMLALIAAGVHCSLSQWASGSFVKKHFKTDPNAINYGKALEVLTTWKQARPREFKGFQDTLWNALWVASGQMLPREQEESWFDEGEFEPEEEVADLVTNPALGALEALEASEPPLGPVERLKSLKQSLGSLECFKLLSGNFEALQRAEGKL</sequence>
<evidence type="ECO:0000313" key="4">
    <source>
        <dbReference type="Proteomes" id="UP001212997"/>
    </source>
</evidence>
<feature type="compositionally biased region" description="Low complexity" evidence="1">
    <location>
        <begin position="73"/>
        <end position="91"/>
    </location>
</feature>
<dbReference type="Pfam" id="PF20149">
    <property type="entry name" value="DUF6532"/>
    <property type="match status" value="1"/>
</dbReference>
<protein>
    <recommendedName>
        <fullName evidence="2">DUF6532 domain-containing protein</fullName>
    </recommendedName>
</protein>
<keyword evidence="4" id="KW-1185">Reference proteome</keyword>
<evidence type="ECO:0000259" key="2">
    <source>
        <dbReference type="Pfam" id="PF20149"/>
    </source>
</evidence>
<feature type="region of interest" description="Disordered" evidence="1">
    <location>
        <begin position="1"/>
        <end position="126"/>
    </location>
</feature>
<dbReference type="Proteomes" id="UP001212997">
    <property type="component" value="Unassembled WGS sequence"/>
</dbReference>
<dbReference type="AlphaFoldDB" id="A0AAD5V034"/>
<dbReference type="InterPro" id="IPR045341">
    <property type="entry name" value="DUF6532"/>
</dbReference>
<gene>
    <name evidence="3" type="ORF">NLI96_g7815</name>
</gene>
<accession>A0AAD5V034</accession>
<evidence type="ECO:0000313" key="3">
    <source>
        <dbReference type="EMBL" id="KAJ3481213.1"/>
    </source>
</evidence>
<dbReference type="EMBL" id="JANAWD010000333">
    <property type="protein sequence ID" value="KAJ3481213.1"/>
    <property type="molecule type" value="Genomic_DNA"/>
</dbReference>
<name>A0AAD5V034_9APHY</name>